<dbReference type="OrthoDB" id="3732621at2"/>
<evidence type="ECO:0000259" key="1">
    <source>
        <dbReference type="Pfam" id="PF02441"/>
    </source>
</evidence>
<dbReference type="EMBL" id="CP017634">
    <property type="protein sequence ID" value="ATW27980.1"/>
    <property type="molecule type" value="Genomic_DNA"/>
</dbReference>
<dbReference type="GO" id="GO:0003824">
    <property type="term" value="F:catalytic activity"/>
    <property type="evidence" value="ECO:0007669"/>
    <property type="project" value="InterPro"/>
</dbReference>
<dbReference type="RefSeq" id="WP_148137377.1">
    <property type="nucleotide sequence ID" value="NZ_CP017634.1"/>
</dbReference>
<name>A0A3G1KZY9_FORW1</name>
<reference evidence="2 3" key="1">
    <citation type="submission" date="2016-10" db="EMBL/GenBank/DDBJ databases">
        <title>Complete Genome Sequence of Peptococcaceae strain DCMF.</title>
        <authorList>
            <person name="Edwards R.J."/>
            <person name="Holland S.I."/>
            <person name="Deshpande N.P."/>
            <person name="Wong Y.K."/>
            <person name="Ertan H."/>
            <person name="Manefield M."/>
            <person name="Russell T.L."/>
            <person name="Lee M.J."/>
        </authorList>
    </citation>
    <scope>NUCLEOTIDE SEQUENCE [LARGE SCALE GENOMIC DNA]</scope>
    <source>
        <strain evidence="2 3">DCMF</strain>
    </source>
</reference>
<protein>
    <recommendedName>
        <fullName evidence="1">Flavoprotein domain-containing protein</fullName>
    </recommendedName>
</protein>
<keyword evidence="3" id="KW-1185">Reference proteome</keyword>
<accession>A0A3G1KZY9</accession>
<feature type="domain" description="Flavoprotein" evidence="1">
    <location>
        <begin position="28"/>
        <end position="140"/>
    </location>
</feature>
<proteinExistence type="predicted"/>
<dbReference type="InterPro" id="IPR036551">
    <property type="entry name" value="Flavin_trans-like"/>
</dbReference>
<gene>
    <name evidence="2" type="ORF">DCMF_27385</name>
</gene>
<dbReference type="Pfam" id="PF02441">
    <property type="entry name" value="Flavoprotein"/>
    <property type="match status" value="1"/>
</dbReference>
<dbReference type="SUPFAM" id="SSF52507">
    <property type="entry name" value="Homo-oligomeric flavin-containing Cys decarboxylases, HFCD"/>
    <property type="match status" value="1"/>
</dbReference>
<dbReference type="AlphaFoldDB" id="A0A3G1KZY9"/>
<organism evidence="2 3">
    <name type="scientific">Formimonas warabiya</name>
    <dbReference type="NCBI Taxonomy" id="1761012"/>
    <lineage>
        <taxon>Bacteria</taxon>
        <taxon>Bacillati</taxon>
        <taxon>Bacillota</taxon>
        <taxon>Clostridia</taxon>
        <taxon>Eubacteriales</taxon>
        <taxon>Peptococcaceae</taxon>
        <taxon>Candidatus Formimonas</taxon>
    </lineage>
</organism>
<sequence length="258" mass="27603">MEADILVEKIVQEVLKKLQPGGGKKILALFCGGTIGSKEGRAELKKLMGEGYDCQVALSPAAERVLGLDWVRSELGDVPVFTEAAGKNPGAILKETDILLVPVLTFNSAAKVAGGICDTLVTNLIMQGLFLGKPVIAARNACDLQNPVRVKLGMTRANQRYQDLFSAHLKCLEEYGINLAAAEDLGAAVKGEKKENRCPSGEIKKEAYFHGRVLSATDVALWTGQVLCVEKNTLITPAARDLASDRGIQIKADGSISR</sequence>
<evidence type="ECO:0000313" key="3">
    <source>
        <dbReference type="Proteomes" id="UP000323521"/>
    </source>
</evidence>
<dbReference type="Proteomes" id="UP000323521">
    <property type="component" value="Chromosome"/>
</dbReference>
<evidence type="ECO:0000313" key="2">
    <source>
        <dbReference type="EMBL" id="ATW27980.1"/>
    </source>
</evidence>
<dbReference type="KEGG" id="fwa:DCMF_27385"/>
<dbReference type="InterPro" id="IPR003382">
    <property type="entry name" value="Flavoprotein"/>
</dbReference>
<dbReference type="Gene3D" id="3.40.50.1950">
    <property type="entry name" value="Flavin prenyltransferase-like"/>
    <property type="match status" value="1"/>
</dbReference>